<organism evidence="2 3">
    <name type="scientific">Bordetella genomosp. 9</name>
    <dbReference type="NCBI Taxonomy" id="1416803"/>
    <lineage>
        <taxon>Bacteria</taxon>
        <taxon>Pseudomonadati</taxon>
        <taxon>Pseudomonadota</taxon>
        <taxon>Betaproteobacteria</taxon>
        <taxon>Burkholderiales</taxon>
        <taxon>Alcaligenaceae</taxon>
        <taxon>Bordetella</taxon>
    </lineage>
</organism>
<feature type="compositionally biased region" description="Acidic residues" evidence="1">
    <location>
        <begin position="182"/>
        <end position="200"/>
    </location>
</feature>
<keyword evidence="3" id="KW-1185">Reference proteome</keyword>
<evidence type="ECO:0000313" key="2">
    <source>
        <dbReference type="EMBL" id="OZI23728.1"/>
    </source>
</evidence>
<evidence type="ECO:0000256" key="1">
    <source>
        <dbReference type="SAM" id="MobiDB-lite"/>
    </source>
</evidence>
<reference evidence="2" key="1">
    <citation type="submission" date="2017-05" db="EMBL/GenBank/DDBJ databases">
        <title>Complete and WGS of Bordetella genogroups.</title>
        <authorList>
            <person name="Spilker T."/>
            <person name="Lipuma J."/>
        </authorList>
    </citation>
    <scope>NUCLEOTIDE SEQUENCE</scope>
    <source>
        <strain evidence="2">AU21707</strain>
    </source>
</reference>
<dbReference type="RefSeq" id="WP_094846689.1">
    <property type="nucleotide sequence ID" value="NZ_NEVJ01000002.1"/>
</dbReference>
<evidence type="ECO:0008006" key="4">
    <source>
        <dbReference type="Google" id="ProtNLM"/>
    </source>
</evidence>
<dbReference type="Gene3D" id="2.40.50.140">
    <property type="entry name" value="Nucleic acid-binding proteins"/>
    <property type="match status" value="1"/>
</dbReference>
<dbReference type="SUPFAM" id="SSF50249">
    <property type="entry name" value="Nucleic acid-binding proteins"/>
    <property type="match status" value="1"/>
</dbReference>
<sequence length="200" mass="21590">MKVKLNKVRIAFAQQLTEAKPFEPGAAPAFGSTFLVPDNSALRKEIEKAMHTLGTEKWGAKGKGIVDNLLEVGDPKGCCYYPGKRKSYDGFEGNMALVAKRYEKDGMPVLLDADKSPLWDAAKGKAMPGKEGRIYSGCYVNATVDLWAQDNKYGKTIRCTLLGVQFADDGDSFGGTTKGSEDDFDDLGEGASSEDEDALA</sequence>
<dbReference type="OrthoDB" id="8689960at2"/>
<name>A0A261RFB1_9BORD</name>
<dbReference type="InterPro" id="IPR022595">
    <property type="entry name" value="Enc34_ssDNA-bd"/>
</dbReference>
<protein>
    <recommendedName>
        <fullName evidence="4">DUF2815 domain-containing protein</fullName>
    </recommendedName>
</protein>
<proteinExistence type="predicted"/>
<dbReference type="Proteomes" id="UP000216857">
    <property type="component" value="Unassembled WGS sequence"/>
</dbReference>
<dbReference type="EMBL" id="NEVJ01000002">
    <property type="protein sequence ID" value="OZI23728.1"/>
    <property type="molecule type" value="Genomic_DNA"/>
</dbReference>
<accession>A0A261RFB1</accession>
<gene>
    <name evidence="2" type="ORF">CAL26_09865</name>
</gene>
<dbReference type="Pfam" id="PF10991">
    <property type="entry name" value="Enc34_ssDNA-bd"/>
    <property type="match status" value="1"/>
</dbReference>
<evidence type="ECO:0000313" key="3">
    <source>
        <dbReference type="Proteomes" id="UP000216857"/>
    </source>
</evidence>
<comment type="caution">
    <text evidence="2">The sequence shown here is derived from an EMBL/GenBank/DDBJ whole genome shotgun (WGS) entry which is preliminary data.</text>
</comment>
<feature type="region of interest" description="Disordered" evidence="1">
    <location>
        <begin position="169"/>
        <end position="200"/>
    </location>
</feature>
<dbReference type="InterPro" id="IPR012340">
    <property type="entry name" value="NA-bd_OB-fold"/>
</dbReference>
<dbReference type="AlphaFoldDB" id="A0A261RFB1"/>